<accession>A0A512B2Z8</accession>
<evidence type="ECO:0000256" key="2">
    <source>
        <dbReference type="HAMAP-Rule" id="MF_00795"/>
    </source>
</evidence>
<protein>
    <recommendedName>
        <fullName evidence="2">PF03932 family protein CutC</fullName>
    </recommendedName>
</protein>
<dbReference type="PANTHER" id="PTHR12598:SF0">
    <property type="entry name" value="COPPER HOMEOSTASIS PROTEIN CUTC HOMOLOG"/>
    <property type="match status" value="1"/>
</dbReference>
<dbReference type="AlphaFoldDB" id="A0A512B2Z8"/>
<dbReference type="PANTHER" id="PTHR12598">
    <property type="entry name" value="COPPER HOMEOSTASIS PROTEIN CUTC"/>
    <property type="match status" value="1"/>
</dbReference>
<sequence length="261" mass="28135">MNIYQVLADKNNPTIALEICTDSVISCLEAQQAGAARVELCSGLFEGGLTPSQGLIEVSRQSISIGLHVLIRPRGGDFCYSDLEFEVMLRDIALAREAGCDGVVIGILNPDGTIDEERTSALFAAARPMSVTFHRAFDMVPEPLAALQELISMGVDRLLTSGQEKSALEGSELIAQLVQQAAGRIIIMPGGGITERNIARICRETGAPEFHLSARRKQPGNMQYRNERVSMGGELRLPEYELAIADAGKIKAALQAVNVRA</sequence>
<proteinExistence type="inferred from homology"/>
<dbReference type="Gene3D" id="3.20.20.380">
    <property type="entry name" value="Copper homeostasis (CutC) domain"/>
    <property type="match status" value="1"/>
</dbReference>
<dbReference type="InterPro" id="IPR005627">
    <property type="entry name" value="CutC-like"/>
</dbReference>
<evidence type="ECO:0000313" key="4">
    <source>
        <dbReference type="Proteomes" id="UP000321532"/>
    </source>
</evidence>
<dbReference type="InterPro" id="IPR036822">
    <property type="entry name" value="CutC-like_dom_sf"/>
</dbReference>
<dbReference type="SUPFAM" id="SSF110395">
    <property type="entry name" value="CutC-like"/>
    <property type="match status" value="1"/>
</dbReference>
<dbReference type="Pfam" id="PF03932">
    <property type="entry name" value="CutC"/>
    <property type="match status" value="1"/>
</dbReference>
<dbReference type="Proteomes" id="UP000321532">
    <property type="component" value="Unassembled WGS sequence"/>
</dbReference>
<dbReference type="GO" id="GO:0005737">
    <property type="term" value="C:cytoplasm"/>
    <property type="evidence" value="ECO:0007669"/>
    <property type="project" value="UniProtKB-SubCell"/>
</dbReference>
<dbReference type="EMBL" id="BJYS01000034">
    <property type="protein sequence ID" value="GEO06338.1"/>
    <property type="molecule type" value="Genomic_DNA"/>
</dbReference>
<evidence type="ECO:0000313" key="3">
    <source>
        <dbReference type="EMBL" id="GEO06338.1"/>
    </source>
</evidence>
<dbReference type="FunFam" id="3.20.20.380:FF:000001">
    <property type="entry name" value="Copper homeostasis protein CutC"/>
    <property type="match status" value="1"/>
</dbReference>
<dbReference type="HAMAP" id="MF_00795">
    <property type="entry name" value="CutC"/>
    <property type="match status" value="1"/>
</dbReference>
<gene>
    <name evidence="2 3" type="primary">cutC</name>
    <name evidence="3" type="ORF">AAE02nite_40020</name>
</gene>
<reference evidence="3 4" key="1">
    <citation type="submission" date="2019-07" db="EMBL/GenBank/DDBJ databases">
        <title>Whole genome shotgun sequence of Adhaeribacter aerolatus NBRC 106133.</title>
        <authorList>
            <person name="Hosoyama A."/>
            <person name="Uohara A."/>
            <person name="Ohji S."/>
            <person name="Ichikawa N."/>
        </authorList>
    </citation>
    <scope>NUCLEOTIDE SEQUENCE [LARGE SCALE GENOMIC DNA]</scope>
    <source>
        <strain evidence="3 4">NBRC 106133</strain>
    </source>
</reference>
<keyword evidence="2" id="KW-0963">Cytoplasm</keyword>
<evidence type="ECO:0000256" key="1">
    <source>
        <dbReference type="ARBA" id="ARBA00007768"/>
    </source>
</evidence>
<comment type="caution">
    <text evidence="3">The sequence shown here is derived from an EMBL/GenBank/DDBJ whole genome shotgun (WGS) entry which is preliminary data.</text>
</comment>
<comment type="similarity">
    <text evidence="1 2">Belongs to the CutC family.</text>
</comment>
<keyword evidence="4" id="KW-1185">Reference proteome</keyword>
<comment type="caution">
    <text evidence="2">Once thought to be involved in copper homeostasis, experiments in E.coli have shown this is not the case.</text>
</comment>
<comment type="subcellular location">
    <subcellularLocation>
        <location evidence="2">Cytoplasm</location>
    </subcellularLocation>
</comment>
<name>A0A512B2Z8_9BACT</name>
<organism evidence="3 4">
    <name type="scientific">Adhaeribacter aerolatus</name>
    <dbReference type="NCBI Taxonomy" id="670289"/>
    <lineage>
        <taxon>Bacteria</taxon>
        <taxon>Pseudomonadati</taxon>
        <taxon>Bacteroidota</taxon>
        <taxon>Cytophagia</taxon>
        <taxon>Cytophagales</taxon>
        <taxon>Hymenobacteraceae</taxon>
        <taxon>Adhaeribacter</taxon>
    </lineage>
</organism>
<dbReference type="GO" id="GO:0005507">
    <property type="term" value="F:copper ion binding"/>
    <property type="evidence" value="ECO:0007669"/>
    <property type="project" value="TreeGrafter"/>
</dbReference>